<dbReference type="GO" id="GO:0030163">
    <property type="term" value="P:protein catabolic process"/>
    <property type="evidence" value="ECO:0007669"/>
    <property type="project" value="UniProtKB-ARBA"/>
</dbReference>
<evidence type="ECO:0000256" key="1">
    <source>
        <dbReference type="ARBA" id="ARBA00001013"/>
    </source>
</evidence>
<dbReference type="EC" id="3.2.1.45" evidence="5 12"/>
<comment type="catalytic activity">
    <reaction evidence="10">
        <text>a beta-D-glucosylceramide + H2O = an N-acyl-sphingoid base + D-glucose</text>
        <dbReference type="Rhea" id="RHEA:81447"/>
        <dbReference type="ChEBI" id="CHEBI:4167"/>
        <dbReference type="ChEBI" id="CHEBI:15377"/>
        <dbReference type="ChEBI" id="CHEBI:83264"/>
        <dbReference type="ChEBI" id="CHEBI:83273"/>
    </reaction>
    <physiologicalReaction direction="left-to-right" evidence="10">
        <dbReference type="Rhea" id="RHEA:81448"/>
    </physiologicalReaction>
</comment>
<dbReference type="AlphaFoldDB" id="A0A9P1N5Y8"/>
<evidence type="ECO:0000256" key="12">
    <source>
        <dbReference type="RuleBase" id="RU361188"/>
    </source>
</evidence>
<dbReference type="InterPro" id="IPR017853">
    <property type="entry name" value="GH"/>
</dbReference>
<evidence type="ECO:0000259" key="14">
    <source>
        <dbReference type="Pfam" id="PF02055"/>
    </source>
</evidence>
<comment type="pathway">
    <text evidence="2">Lipid metabolism; sphingolipid metabolism.</text>
</comment>
<dbReference type="GO" id="GO:0004348">
    <property type="term" value="F:glucosylceramidase activity"/>
    <property type="evidence" value="ECO:0007669"/>
    <property type="project" value="UniProtKB-EC"/>
</dbReference>
<evidence type="ECO:0000256" key="3">
    <source>
        <dbReference type="ARBA" id="ARBA00004991"/>
    </source>
</evidence>
<dbReference type="Proteomes" id="UP001152747">
    <property type="component" value="Unassembled WGS sequence"/>
</dbReference>
<comment type="catalytic activity">
    <reaction evidence="11">
        <text>an N-acyl-1-beta-D-glucosyl-15-methylhexadecasphing-4-enine + H2O = an N-acyl-15-methylhexadecasphing-4-enine + D-glucose</text>
        <dbReference type="Rhea" id="RHEA:34755"/>
        <dbReference type="ChEBI" id="CHEBI:4167"/>
        <dbReference type="ChEBI" id="CHEBI:15377"/>
        <dbReference type="ChEBI" id="CHEBI:70815"/>
        <dbReference type="ChEBI" id="CHEBI:70846"/>
    </reaction>
    <physiologicalReaction direction="left-to-right" evidence="11">
        <dbReference type="Rhea" id="RHEA:34756"/>
    </physiologicalReaction>
</comment>
<evidence type="ECO:0000256" key="13">
    <source>
        <dbReference type="SAM" id="SignalP"/>
    </source>
</evidence>
<evidence type="ECO:0000256" key="9">
    <source>
        <dbReference type="ARBA" id="ARBA00023098"/>
    </source>
</evidence>
<evidence type="ECO:0000256" key="4">
    <source>
        <dbReference type="ARBA" id="ARBA00005382"/>
    </source>
</evidence>
<evidence type="ECO:0000313" key="17">
    <source>
        <dbReference type="Proteomes" id="UP001152747"/>
    </source>
</evidence>
<comment type="catalytic activity">
    <reaction evidence="1">
        <text>a beta-D-glucosyl-(1&lt;-&gt;1')-N-acylsphing-4-enine + H2O = an N-acylsphing-4-enine + D-glucose</text>
        <dbReference type="Rhea" id="RHEA:13269"/>
        <dbReference type="ChEBI" id="CHEBI:4167"/>
        <dbReference type="ChEBI" id="CHEBI:15377"/>
        <dbReference type="ChEBI" id="CHEBI:22801"/>
        <dbReference type="ChEBI" id="CHEBI:52639"/>
        <dbReference type="EC" id="3.2.1.45"/>
    </reaction>
    <physiologicalReaction direction="left-to-right" evidence="1">
        <dbReference type="Rhea" id="RHEA:13270"/>
    </physiologicalReaction>
</comment>
<evidence type="ECO:0000256" key="7">
    <source>
        <dbReference type="ARBA" id="ARBA00022801"/>
    </source>
</evidence>
<feature type="signal peptide" evidence="13">
    <location>
        <begin position="1"/>
        <end position="16"/>
    </location>
</feature>
<dbReference type="OrthoDB" id="2160638at2759"/>
<comment type="caution">
    <text evidence="16">The sequence shown here is derived from an EMBL/GenBank/DDBJ whole genome shotgun (WGS) entry which is preliminary data.</text>
</comment>
<keyword evidence="7 12" id="KW-0378">Hydrolase</keyword>
<dbReference type="GO" id="GO:0008202">
    <property type="term" value="P:steroid metabolic process"/>
    <property type="evidence" value="ECO:0007669"/>
    <property type="project" value="UniProtKB-ARBA"/>
</dbReference>
<keyword evidence="9 12" id="KW-0443">Lipid metabolism</keyword>
<dbReference type="Gene3D" id="3.20.20.80">
    <property type="entry name" value="Glycosidases"/>
    <property type="match status" value="1"/>
</dbReference>
<dbReference type="GO" id="GO:0016241">
    <property type="term" value="P:regulation of macroautophagy"/>
    <property type="evidence" value="ECO:0007669"/>
    <property type="project" value="UniProtKB-ARBA"/>
</dbReference>
<evidence type="ECO:0000256" key="2">
    <source>
        <dbReference type="ARBA" id="ARBA00004760"/>
    </source>
</evidence>
<name>A0A9P1N5Y8_9PELO</name>
<dbReference type="GO" id="GO:0007040">
    <property type="term" value="P:lysosome organization"/>
    <property type="evidence" value="ECO:0007669"/>
    <property type="project" value="UniProtKB-ARBA"/>
</dbReference>
<organism evidence="16 17">
    <name type="scientific">Caenorhabditis angaria</name>
    <dbReference type="NCBI Taxonomy" id="860376"/>
    <lineage>
        <taxon>Eukaryota</taxon>
        <taxon>Metazoa</taxon>
        <taxon>Ecdysozoa</taxon>
        <taxon>Nematoda</taxon>
        <taxon>Chromadorea</taxon>
        <taxon>Rhabditida</taxon>
        <taxon>Rhabditina</taxon>
        <taxon>Rhabditomorpha</taxon>
        <taxon>Rhabditoidea</taxon>
        <taxon>Rhabditidae</taxon>
        <taxon>Peloderinae</taxon>
        <taxon>Caenorhabditis</taxon>
    </lineage>
</organism>
<dbReference type="PANTHER" id="PTHR11069:SF42">
    <property type="entry name" value="GLUCOSYLCERAMIDASE 4-RELATED"/>
    <property type="match status" value="1"/>
</dbReference>
<dbReference type="GO" id="GO:0006680">
    <property type="term" value="P:glucosylceramide catabolic process"/>
    <property type="evidence" value="ECO:0007669"/>
    <property type="project" value="UniProtKB-ARBA"/>
</dbReference>
<accession>A0A9P1N5Y8</accession>
<dbReference type="SUPFAM" id="SSF51445">
    <property type="entry name" value="(Trans)glycosidases"/>
    <property type="match status" value="1"/>
</dbReference>
<dbReference type="PANTHER" id="PTHR11069">
    <property type="entry name" value="GLUCOSYLCERAMIDASE"/>
    <property type="match status" value="1"/>
</dbReference>
<sequence length="516" mass="57941">MNLLLFIVFVVISSEAFSPCSKKEEKYGIVCVCNSTYCDTIEPLGTLQSGIAVVYTTSKKGKRLDRSELKAKKSGSAKIQFVVNATQKYQNIMGFGAAFTDASGINLLKLPQNMQDRIITQYFSETDGLGYVFGRVPMASTDFSTHEYSYNDLDLDFLLQNFSLAAEDFNYKIPFIKKAQQASNNNLKLFATPWSPPAWMKTNGRMVGAGKLLGDPNGKYYQTWAQYFVRFFEEYHKQGIDFWSLTPQNEPTTGLDPAWAWQTCYFSSEMERNFIKKLLGPALAANDVTKNLKMMINDDQRINLPHWADVILSDPMAAQYVSGIAIHWYEDFIDPAKALTETHLKHPDYFMLATEACAGYFPATGPELGKWSRAEQYANDLISDIGHFVNGWVDWNYALDLEGGPNLAKNFVDSTIVVNATAVEYYKQPMWHVMGQFSRFIRPGSTRIDIEIVGKTSEVEGLAILNQDGSRTVVILNKSELLSHSISISDPLSTSSQSGIYEFTIEANSVVTIIYT</sequence>
<comment type="similarity">
    <text evidence="4 12">Belongs to the glycosyl hydrolase 30 family.</text>
</comment>
<keyword evidence="6 13" id="KW-0732">Signal</keyword>
<keyword evidence="12" id="KW-0326">Glycosidase</keyword>
<evidence type="ECO:0000256" key="5">
    <source>
        <dbReference type="ARBA" id="ARBA00012658"/>
    </source>
</evidence>
<dbReference type="FunFam" id="3.20.20.80:FF:000030">
    <property type="entry name" value="Lysosomal acid glucosylceramidase"/>
    <property type="match status" value="1"/>
</dbReference>
<evidence type="ECO:0000256" key="11">
    <source>
        <dbReference type="ARBA" id="ARBA00051345"/>
    </source>
</evidence>
<dbReference type="InterPro" id="IPR033453">
    <property type="entry name" value="Glyco_hydro_30_TIM-barrel"/>
</dbReference>
<evidence type="ECO:0000256" key="8">
    <source>
        <dbReference type="ARBA" id="ARBA00022919"/>
    </source>
</evidence>
<feature type="domain" description="Glycosyl hydrolase family 30 TIM-barrel" evidence="14">
    <location>
        <begin position="92"/>
        <end position="441"/>
    </location>
</feature>
<comment type="pathway">
    <text evidence="3">Sphingolipid metabolism.</text>
</comment>
<evidence type="ECO:0000256" key="10">
    <source>
        <dbReference type="ARBA" id="ARBA00050474"/>
    </source>
</evidence>
<dbReference type="GO" id="GO:0006914">
    <property type="term" value="P:autophagy"/>
    <property type="evidence" value="ECO:0007669"/>
    <property type="project" value="UniProtKB-ARBA"/>
</dbReference>
<evidence type="ECO:0000256" key="6">
    <source>
        <dbReference type="ARBA" id="ARBA00022729"/>
    </source>
</evidence>
<dbReference type="Pfam" id="PF17189">
    <property type="entry name" value="Glyco_hydro_30C"/>
    <property type="match status" value="1"/>
</dbReference>
<dbReference type="GO" id="GO:0005774">
    <property type="term" value="C:vacuolar membrane"/>
    <property type="evidence" value="ECO:0007669"/>
    <property type="project" value="UniProtKB-ARBA"/>
</dbReference>
<feature type="domain" description="Glycosyl hydrolase family 30 beta sandwich" evidence="15">
    <location>
        <begin position="444"/>
        <end position="513"/>
    </location>
</feature>
<evidence type="ECO:0000259" key="15">
    <source>
        <dbReference type="Pfam" id="PF17189"/>
    </source>
</evidence>
<dbReference type="GO" id="GO:0005764">
    <property type="term" value="C:lysosome"/>
    <property type="evidence" value="ECO:0007669"/>
    <property type="project" value="UniProtKB-ARBA"/>
</dbReference>
<reference evidence="16" key="1">
    <citation type="submission" date="2022-11" db="EMBL/GenBank/DDBJ databases">
        <authorList>
            <person name="Kikuchi T."/>
        </authorList>
    </citation>
    <scope>NUCLEOTIDE SEQUENCE</scope>
    <source>
        <strain evidence="16">PS1010</strain>
    </source>
</reference>
<protein>
    <recommendedName>
        <fullName evidence="5 12">Glucosylceramidase</fullName>
        <ecNumber evidence="5 12">3.2.1.45</ecNumber>
    </recommendedName>
</protein>
<dbReference type="Pfam" id="PF02055">
    <property type="entry name" value="Glyco_hydro_30"/>
    <property type="match status" value="1"/>
</dbReference>
<dbReference type="EMBL" id="CANHGI010000004">
    <property type="protein sequence ID" value="CAI5449246.1"/>
    <property type="molecule type" value="Genomic_DNA"/>
</dbReference>
<feature type="chain" id="PRO_5040225467" description="Glucosylceramidase" evidence="13">
    <location>
        <begin position="17"/>
        <end position="516"/>
    </location>
</feature>
<dbReference type="GO" id="GO:0006066">
    <property type="term" value="P:alcohol metabolic process"/>
    <property type="evidence" value="ECO:0007669"/>
    <property type="project" value="UniProtKB-ARBA"/>
</dbReference>
<dbReference type="GO" id="GO:0005102">
    <property type="term" value="F:signaling receptor binding"/>
    <property type="evidence" value="ECO:0007669"/>
    <property type="project" value="UniProtKB-ARBA"/>
</dbReference>
<dbReference type="GO" id="GO:0010605">
    <property type="term" value="P:negative regulation of macromolecule metabolic process"/>
    <property type="evidence" value="ECO:0007669"/>
    <property type="project" value="UniProtKB-ARBA"/>
</dbReference>
<proteinExistence type="inferred from homology"/>
<dbReference type="GO" id="GO:0042391">
    <property type="term" value="P:regulation of membrane potential"/>
    <property type="evidence" value="ECO:0007669"/>
    <property type="project" value="UniProtKB-ARBA"/>
</dbReference>
<keyword evidence="17" id="KW-1185">Reference proteome</keyword>
<dbReference type="SUPFAM" id="SSF51011">
    <property type="entry name" value="Glycosyl hydrolase domain"/>
    <property type="match status" value="1"/>
</dbReference>
<dbReference type="GO" id="GO:0051246">
    <property type="term" value="P:regulation of protein metabolic process"/>
    <property type="evidence" value="ECO:0007669"/>
    <property type="project" value="UniProtKB-ARBA"/>
</dbReference>
<keyword evidence="8 12" id="KW-0746">Sphingolipid metabolism</keyword>
<gene>
    <name evidence="16" type="ORF">CAMP_LOCUS11883</name>
</gene>
<dbReference type="GO" id="GO:0032006">
    <property type="term" value="P:regulation of TOR signaling"/>
    <property type="evidence" value="ECO:0007669"/>
    <property type="project" value="UniProtKB-ARBA"/>
</dbReference>
<evidence type="ECO:0000313" key="16">
    <source>
        <dbReference type="EMBL" id="CAI5449246.1"/>
    </source>
</evidence>
<dbReference type="GO" id="GO:0016758">
    <property type="term" value="F:hexosyltransferase activity"/>
    <property type="evidence" value="ECO:0007669"/>
    <property type="project" value="UniProtKB-ARBA"/>
</dbReference>
<dbReference type="InterPro" id="IPR001139">
    <property type="entry name" value="Glyco_hydro_30"/>
</dbReference>
<dbReference type="InterPro" id="IPR033452">
    <property type="entry name" value="GH30_C"/>
</dbReference>
<dbReference type="PRINTS" id="PR00843">
    <property type="entry name" value="GLHYDRLASE30"/>
</dbReference>